<dbReference type="Proteomes" id="UP000321408">
    <property type="component" value="Chromosome"/>
</dbReference>
<protein>
    <submittedName>
        <fullName evidence="3">FG-GAP repeat domain-containing protein</fullName>
    </submittedName>
</protein>
<dbReference type="GeneID" id="41330889"/>
<proteinExistence type="predicted"/>
<evidence type="ECO:0000313" key="4">
    <source>
        <dbReference type="Proteomes" id="UP000321408"/>
    </source>
</evidence>
<dbReference type="KEGG" id="psyt:DSAG12_02911"/>
<dbReference type="Pfam" id="PF13517">
    <property type="entry name" value="FG-GAP_3"/>
    <property type="match status" value="1"/>
</dbReference>
<reference evidence="3 4" key="1">
    <citation type="journal article" date="2020" name="Nature">
        <title>Isolation of an archaeon at the prokaryote-eukaryote interface.</title>
        <authorList>
            <person name="Imachi H."/>
            <person name="Nobu M.K."/>
            <person name="Nakahara N."/>
            <person name="Morono Y."/>
            <person name="Ogawara M."/>
            <person name="Takaki Y."/>
            <person name="Takano Y."/>
            <person name="Uematsu K."/>
            <person name="Ikuta T."/>
            <person name="Ito M."/>
            <person name="Matsui Y."/>
            <person name="Miyazaki M."/>
            <person name="Murata K."/>
            <person name="Saito Y."/>
            <person name="Sakai S."/>
            <person name="Song C."/>
            <person name="Tasumi E."/>
            <person name="Yamanaka Y."/>
            <person name="Yamaguchi T."/>
            <person name="Kamagata Y."/>
            <person name="Tamaki H."/>
            <person name="Takai K."/>
        </authorList>
    </citation>
    <scope>NUCLEOTIDE SEQUENCE [LARGE SCALE GENOMIC DNA]</scope>
    <source>
        <strain evidence="3 4">MK-D1</strain>
    </source>
</reference>
<evidence type="ECO:0000256" key="2">
    <source>
        <dbReference type="SAM" id="Phobius"/>
    </source>
</evidence>
<keyword evidence="4" id="KW-1185">Reference proteome</keyword>
<evidence type="ECO:0000313" key="3">
    <source>
        <dbReference type="EMBL" id="QEE17079.1"/>
    </source>
</evidence>
<feature type="transmembrane region" description="Helical" evidence="2">
    <location>
        <begin position="1509"/>
        <end position="1531"/>
    </location>
</feature>
<gene>
    <name evidence="3" type="ORF">DSAG12_02911</name>
</gene>
<keyword evidence="2" id="KW-0812">Transmembrane</keyword>
<keyword evidence="2" id="KW-0472">Membrane</keyword>
<sequence>MKKKASMIMTLTIFILLALSFNQNNLDPSGVSQITTLENENQSNDFSNQNYIPRNSANYDPGAKYEWWSSKWTCRIPLAVNSTNINRTDFSMKIDVNFTEYLNNPKLNGGELDVNSIRVVEYEEPSSGFAAMFITNDSYSDIRKYLVPSRFIPMKDDFDGVNNATGTIWLEMPGFSESNANRTFMVYFDSIENGPKDIDEMNVLWNTKYNRNSDVVGDNQFHLAYGSVYRGLGLGGELTIWDSDLQSTMGIPSTKWGNVENYFVMAPGDFDGDGDVELVVSNINNYFSTIDYNQESGLWEEIWDVSYNFDSLHNDSRVRHYNLQSYDMDNDGKDEIIAPSYYNNLYPDALKIVIYGFDENHKLYIKNNLTTPEAYCNDVALADLNQDGFIDIIGGAINGPNDLWRNKSYYYLYDASKPSGYSRHLINYTYPVAADRHIPRSCYSTKAKDIDNDGKIEVLFAETDGRIYIWEWNGTDLEFKSNINTLVPGGLLGAIEDWDLDGRDEVVVGNYDGSIPTSMRVFEVTGDNLINVSINEWANENLPYLRMTFPIFGDMDNSGDIEFAVGCYESSGDYDGRVTVWDESEEFTPEWQSPIEGRMVGAYYYYSESMLTVLGGFDTRLDPLSINYEIYIPDIKPPDLSIQVFDVDKGPVPGLGVILDNGTGTPSYSEGLYTDSNGKVQFTDLAFEIYNLNISIENQMGNRSVYSDIIEINNTRESFVVNSTLWKISFIVEDNNENRLNYGGIDLYNETQGDNVNSSQSLAIDGTCSFYWFEKSSGPNEYNYSIDYLNTVYSPDTTRIYENSVTQQGLTSVENFFNGTTQQTDLGSNNYRHIVSYYARNSSDNNPGDQIINWANIDISDSTGNIYQVEIYGVDQSNNQYLMNTFVEDYGDNFKLEYQLWNNSDPLVGLKLHIFVNNATQDDGIINVTIQETFVERVRVDLFQRKIILLDDKDIPLQNAIVHIYNNNTESLVNLTTNQDGEATDENGEYFWYKEKDGGVIQGNYSMEIEFFNDFRYFIESTESGQLYNTTNFTLTSFEEITYKVNLDSSKYSTNIEIMNSEYLDPLNFKDTLNITVNITAQEVGFSPFSIDPDILWLSLKNSNQDVVYLNTAFSKKGTGIYECLINPMDDYISVSEDDNIFSFIISAETPGYGNAPDPIIGTINILPIDTTLALYNGSTQIVDTLDVYLGIEFDIILLYEDLGLDLAGATAIIDWEYADNELMVEQSGGGFTNYTFLINTTENVRLGTYIIEFTASLTNYSTSTAIIQLNVLEIPTTIKSTGTSLTSELLLINKNISETDIYLFNFSYFDIYHGDFIADAECYYSWNKIETGDFGSNIPMITSGDGFTYILDFDTGNLTEGNYNLIVTLIKSNYQQRQALIYLTVEKRIISYEMVGDFAGSNSIVKVSGQELEFSVNLNDQATGNILLNAQVSLSFEDGKDTIFLYDEDGDGIYTATKTYSKSEINAFFRDNNFQGTLLISADHYATVERDISITIKMDEIIDGIPTFYMLIVIGAVLILVGSLVGYRLVQVSKIPAFVKLINKLEKQISGNKEVLPDKMTLTMEEERIQRFKDEWAILDYDIKEIWKKSENAEDFKTSADNTGGI</sequence>
<organism evidence="3 4">
    <name type="scientific">Promethearchaeum syntrophicum</name>
    <dbReference type="NCBI Taxonomy" id="2594042"/>
    <lineage>
        <taxon>Archaea</taxon>
        <taxon>Promethearchaeati</taxon>
        <taxon>Promethearchaeota</taxon>
        <taxon>Promethearchaeia</taxon>
        <taxon>Promethearchaeales</taxon>
        <taxon>Promethearchaeaceae</taxon>
        <taxon>Promethearchaeum</taxon>
    </lineage>
</organism>
<keyword evidence="2" id="KW-1133">Transmembrane helix</keyword>
<name>A0A5B9DCP9_9ARCH</name>
<dbReference type="RefSeq" id="WP_147663998.1">
    <property type="nucleotide sequence ID" value="NZ_CP042905.2"/>
</dbReference>
<dbReference type="SUPFAM" id="SSF69318">
    <property type="entry name" value="Integrin alpha N-terminal domain"/>
    <property type="match status" value="1"/>
</dbReference>
<dbReference type="EMBL" id="CP042905">
    <property type="protein sequence ID" value="QEE17079.1"/>
    <property type="molecule type" value="Genomic_DNA"/>
</dbReference>
<dbReference type="InterPro" id="IPR013517">
    <property type="entry name" value="FG-GAP"/>
</dbReference>
<evidence type="ECO:0000256" key="1">
    <source>
        <dbReference type="ARBA" id="ARBA00022729"/>
    </source>
</evidence>
<dbReference type="PANTHER" id="PTHR46580">
    <property type="entry name" value="SENSOR KINASE-RELATED"/>
    <property type="match status" value="1"/>
</dbReference>
<dbReference type="PANTHER" id="PTHR46580:SF4">
    <property type="entry name" value="ATP_GTP-BINDING PROTEIN"/>
    <property type="match status" value="1"/>
</dbReference>
<accession>A0A5B9DCP9</accession>
<reference evidence="3 4" key="2">
    <citation type="journal article" date="2024" name="Int. J. Syst. Evol. Microbiol.">
        <title>Promethearchaeum syntrophicum gen. nov., sp. nov., an anaerobic, obligately syntrophic archaeon, the first isolate of the lineage 'Asgard' archaea, and proposal of the new archaeal phylum Promethearchaeota phyl. nov. and kingdom Promethearchaeati regn. nov.</title>
        <authorList>
            <person name="Imachi H."/>
            <person name="Nobu M.K."/>
            <person name="Kato S."/>
            <person name="Takaki Y."/>
            <person name="Miyazaki M."/>
            <person name="Miyata M."/>
            <person name="Ogawara M."/>
            <person name="Saito Y."/>
            <person name="Sakai S."/>
            <person name="Tahara Y.O."/>
            <person name="Takano Y."/>
            <person name="Tasumi E."/>
            <person name="Uematsu K."/>
            <person name="Yoshimura T."/>
            <person name="Itoh T."/>
            <person name="Ohkuma M."/>
            <person name="Takai K."/>
        </authorList>
    </citation>
    <scope>NUCLEOTIDE SEQUENCE [LARGE SCALE GENOMIC DNA]</scope>
    <source>
        <strain evidence="3 4">MK-D1</strain>
    </source>
</reference>
<keyword evidence="1" id="KW-0732">Signal</keyword>
<dbReference type="InterPro" id="IPR028994">
    <property type="entry name" value="Integrin_alpha_N"/>
</dbReference>